<dbReference type="InterPro" id="IPR011006">
    <property type="entry name" value="CheY-like_superfamily"/>
</dbReference>
<reference evidence="5 6" key="1">
    <citation type="submission" date="2020-07" db="EMBL/GenBank/DDBJ databases">
        <title>Genomic Encyclopedia of Type Strains, Phase IV (KMG-IV): sequencing the most valuable type-strain genomes for metagenomic binning, comparative biology and taxonomic classification.</title>
        <authorList>
            <person name="Goeker M."/>
        </authorList>
    </citation>
    <scope>NUCLEOTIDE SEQUENCE [LARGE SCALE GENOMIC DNA]</scope>
    <source>
        <strain evidence="5 6">DSM 17721</strain>
    </source>
</reference>
<accession>A0A7W0C701</accession>
<evidence type="ECO:0000313" key="6">
    <source>
        <dbReference type="Proteomes" id="UP000525298"/>
    </source>
</evidence>
<comment type="caution">
    <text evidence="5">The sequence shown here is derived from an EMBL/GenBank/DDBJ whole genome shotgun (WGS) entry which is preliminary data.</text>
</comment>
<keyword evidence="2" id="KW-0902">Two-component regulatory system</keyword>
<dbReference type="GO" id="GO:0000160">
    <property type="term" value="P:phosphorelay signal transduction system"/>
    <property type="evidence" value="ECO:0007669"/>
    <property type="project" value="UniProtKB-KW"/>
</dbReference>
<sequence>MERKINLLFVDDEEQFLKSMTKQLEVRDFNVIAANRGEKALEVARAVPVDVALVDLKMPGINGEETLKALKDEHKWLEIVILTGHGSIDSAKECTRSGAYEYLQKPCHIDDLLEVLKNAYKKKVMNKNKIEEKRINEMLRLAQSDSPRKILARLKEIDRGAI</sequence>
<dbReference type="Pfam" id="PF00072">
    <property type="entry name" value="Response_reg"/>
    <property type="match status" value="1"/>
</dbReference>
<evidence type="ECO:0000259" key="4">
    <source>
        <dbReference type="PROSITE" id="PS50110"/>
    </source>
</evidence>
<feature type="domain" description="Response regulatory" evidence="4">
    <location>
        <begin position="6"/>
        <end position="120"/>
    </location>
</feature>
<evidence type="ECO:0000313" key="5">
    <source>
        <dbReference type="EMBL" id="MBA2880335.1"/>
    </source>
</evidence>
<proteinExistence type="predicted"/>
<organism evidence="5 6">
    <name type="scientific">Desulfosalsimonas propionicica</name>
    <dbReference type="NCBI Taxonomy" id="332175"/>
    <lineage>
        <taxon>Bacteria</taxon>
        <taxon>Pseudomonadati</taxon>
        <taxon>Thermodesulfobacteriota</taxon>
        <taxon>Desulfobacteria</taxon>
        <taxon>Desulfobacterales</taxon>
        <taxon>Desulfosalsimonadaceae</taxon>
        <taxon>Desulfosalsimonas</taxon>
    </lineage>
</organism>
<feature type="modified residue" description="4-aspartylphosphate" evidence="3">
    <location>
        <position position="55"/>
    </location>
</feature>
<evidence type="ECO:0000256" key="1">
    <source>
        <dbReference type="ARBA" id="ARBA00022553"/>
    </source>
</evidence>
<dbReference type="GO" id="GO:0003677">
    <property type="term" value="F:DNA binding"/>
    <property type="evidence" value="ECO:0007669"/>
    <property type="project" value="UniProtKB-KW"/>
</dbReference>
<name>A0A7W0C701_9BACT</name>
<dbReference type="PROSITE" id="PS50110">
    <property type="entry name" value="RESPONSE_REGULATORY"/>
    <property type="match status" value="1"/>
</dbReference>
<evidence type="ECO:0000256" key="2">
    <source>
        <dbReference type="ARBA" id="ARBA00023012"/>
    </source>
</evidence>
<dbReference type="EMBL" id="JACDUS010000001">
    <property type="protein sequence ID" value="MBA2880335.1"/>
    <property type="molecule type" value="Genomic_DNA"/>
</dbReference>
<keyword evidence="6" id="KW-1185">Reference proteome</keyword>
<dbReference type="RefSeq" id="WP_181549978.1">
    <property type="nucleotide sequence ID" value="NZ_JACDUS010000001.1"/>
</dbReference>
<dbReference type="SMART" id="SM00448">
    <property type="entry name" value="REC"/>
    <property type="match status" value="1"/>
</dbReference>
<gene>
    <name evidence="5" type="ORF">HNR65_000642</name>
</gene>
<keyword evidence="5" id="KW-0238">DNA-binding</keyword>
<dbReference type="PANTHER" id="PTHR44591">
    <property type="entry name" value="STRESS RESPONSE REGULATOR PROTEIN 1"/>
    <property type="match status" value="1"/>
</dbReference>
<dbReference type="SUPFAM" id="SSF52172">
    <property type="entry name" value="CheY-like"/>
    <property type="match status" value="1"/>
</dbReference>
<dbReference type="Gene3D" id="3.40.50.2300">
    <property type="match status" value="1"/>
</dbReference>
<protein>
    <submittedName>
        <fullName evidence="5">DNA-binding NtrC family response regulator</fullName>
    </submittedName>
</protein>
<evidence type="ECO:0000256" key="3">
    <source>
        <dbReference type="PROSITE-ProRule" id="PRU00169"/>
    </source>
</evidence>
<dbReference type="PANTHER" id="PTHR44591:SF14">
    <property type="entry name" value="PROTEIN PILG"/>
    <property type="match status" value="1"/>
</dbReference>
<dbReference type="InterPro" id="IPR050595">
    <property type="entry name" value="Bact_response_regulator"/>
</dbReference>
<dbReference type="AlphaFoldDB" id="A0A7W0C701"/>
<keyword evidence="1 3" id="KW-0597">Phosphoprotein</keyword>
<dbReference type="InterPro" id="IPR001789">
    <property type="entry name" value="Sig_transdc_resp-reg_receiver"/>
</dbReference>
<dbReference type="Proteomes" id="UP000525298">
    <property type="component" value="Unassembled WGS sequence"/>
</dbReference>